<evidence type="ECO:0000313" key="6">
    <source>
        <dbReference type="Proteomes" id="UP001500943"/>
    </source>
</evidence>
<comment type="similarity">
    <text evidence="1">Belongs to the bacterial solute-binding protein 1 family.</text>
</comment>
<dbReference type="PANTHER" id="PTHR30061:SF50">
    <property type="entry name" value="MALTOSE_MALTODEXTRIN-BINDING PERIPLASMIC PROTEIN"/>
    <property type="match status" value="1"/>
</dbReference>
<reference evidence="5 6" key="1">
    <citation type="journal article" date="2019" name="Int. J. Syst. Evol. Microbiol.">
        <title>The Global Catalogue of Microorganisms (GCM) 10K type strain sequencing project: providing services to taxonomists for standard genome sequencing and annotation.</title>
        <authorList>
            <consortium name="The Broad Institute Genomics Platform"/>
            <consortium name="The Broad Institute Genome Sequencing Center for Infectious Disease"/>
            <person name="Wu L."/>
            <person name="Ma J."/>
        </authorList>
    </citation>
    <scope>NUCLEOTIDE SEQUENCE [LARGE SCALE GENOMIC DNA]</scope>
    <source>
        <strain evidence="5 6">JCM 12762</strain>
    </source>
</reference>
<sequence length="433" mass="45797">MKKKDLTTASAIALATVMLISGCGGSAGPVDGNDSGDQELSVWLMEGEIPEATVTSITDQFKEQTGTTVKVELQQWDGINTKLITALATNDPPDVMQIGNTNVPLFAATGGLVDITQYKDDFYESDSWLAGLAGPAVFDEKLFAVPLAGNSRAVMYDKGMWADAGIDAPPTSFEELERALDLIKSQNSEPDFSPMYLAGVNWYVALSFLYDAGGSLAKQVDGKWVGQLSTPESLKGLGQFVEFQNKYSSVASRTVPSGGPDSAVVFASGRASSIIDSSGSLGTVLRTNPELEGQVGSFAMPSQNNPGELMPAFMGGSDMGMAKNSTNKELGLEFLKFISSESVQAEIVAATGASPGSEAQLQALLPTIDEFAQPFWDAAKNSISVPPTPGWATLESDGSPADFFSQLTRGQKSIESLAKTFDDHINEALNASY</sequence>
<keyword evidence="6" id="KW-1185">Reference proteome</keyword>
<dbReference type="EMBL" id="BAAAKW010000071">
    <property type="protein sequence ID" value="GAA1228482.1"/>
    <property type="molecule type" value="Genomic_DNA"/>
</dbReference>
<evidence type="ECO:0000256" key="4">
    <source>
        <dbReference type="SAM" id="SignalP"/>
    </source>
</evidence>
<keyword evidence="2" id="KW-0813">Transport</keyword>
<feature type="chain" id="PRO_5045867640" evidence="4">
    <location>
        <begin position="27"/>
        <end position="433"/>
    </location>
</feature>
<organism evidence="5 6">
    <name type="scientific">Rhodoglobus aureus</name>
    <dbReference type="NCBI Taxonomy" id="191497"/>
    <lineage>
        <taxon>Bacteria</taxon>
        <taxon>Bacillati</taxon>
        <taxon>Actinomycetota</taxon>
        <taxon>Actinomycetes</taxon>
        <taxon>Micrococcales</taxon>
        <taxon>Microbacteriaceae</taxon>
        <taxon>Rhodoglobus</taxon>
    </lineage>
</organism>
<accession>A0ABN1W2L9</accession>
<proteinExistence type="inferred from homology"/>
<evidence type="ECO:0000256" key="1">
    <source>
        <dbReference type="ARBA" id="ARBA00008520"/>
    </source>
</evidence>
<feature type="signal peptide" evidence="4">
    <location>
        <begin position="1"/>
        <end position="26"/>
    </location>
</feature>
<dbReference type="Pfam" id="PF01547">
    <property type="entry name" value="SBP_bac_1"/>
    <property type="match status" value="1"/>
</dbReference>
<dbReference type="PROSITE" id="PS51257">
    <property type="entry name" value="PROKAR_LIPOPROTEIN"/>
    <property type="match status" value="1"/>
</dbReference>
<gene>
    <name evidence="5" type="ORF">GCM10009655_28870</name>
</gene>
<dbReference type="Proteomes" id="UP001500943">
    <property type="component" value="Unassembled WGS sequence"/>
</dbReference>
<dbReference type="InterPro" id="IPR006059">
    <property type="entry name" value="SBP"/>
</dbReference>
<evidence type="ECO:0000313" key="5">
    <source>
        <dbReference type="EMBL" id="GAA1228482.1"/>
    </source>
</evidence>
<protein>
    <submittedName>
        <fullName evidence="5">Extracellular solute-binding protein</fullName>
    </submittedName>
</protein>
<name>A0ABN1W2L9_9MICO</name>
<dbReference type="PANTHER" id="PTHR30061">
    <property type="entry name" value="MALTOSE-BINDING PERIPLASMIC PROTEIN"/>
    <property type="match status" value="1"/>
</dbReference>
<evidence type="ECO:0000256" key="3">
    <source>
        <dbReference type="ARBA" id="ARBA00022729"/>
    </source>
</evidence>
<dbReference type="SUPFAM" id="SSF53850">
    <property type="entry name" value="Periplasmic binding protein-like II"/>
    <property type="match status" value="1"/>
</dbReference>
<dbReference type="RefSeq" id="WP_343926870.1">
    <property type="nucleotide sequence ID" value="NZ_BAAAKW010000071.1"/>
</dbReference>
<comment type="caution">
    <text evidence="5">The sequence shown here is derived from an EMBL/GenBank/DDBJ whole genome shotgun (WGS) entry which is preliminary data.</text>
</comment>
<evidence type="ECO:0000256" key="2">
    <source>
        <dbReference type="ARBA" id="ARBA00022448"/>
    </source>
</evidence>
<keyword evidence="3 4" id="KW-0732">Signal</keyword>
<dbReference type="Gene3D" id="3.40.190.10">
    <property type="entry name" value="Periplasmic binding protein-like II"/>
    <property type="match status" value="2"/>
</dbReference>